<dbReference type="InterPro" id="IPR014710">
    <property type="entry name" value="RmlC-like_jellyroll"/>
</dbReference>
<dbReference type="Pfam" id="PF00027">
    <property type="entry name" value="cNMP_binding"/>
    <property type="match status" value="1"/>
</dbReference>
<accession>A0AA35KJD2</accession>
<reference evidence="2" key="1">
    <citation type="submission" date="2022-12" db="EMBL/GenBank/DDBJ databases">
        <authorList>
            <person name="Alioto T."/>
            <person name="Alioto T."/>
            <person name="Gomez Garrido J."/>
        </authorList>
    </citation>
    <scope>NUCLEOTIDE SEQUENCE</scope>
</reference>
<sequence length="478" mass="54449">MLTGLKKVNYDQLDVLLSIKGLQRWDNPYTTEDAHQKFLETYPKIFIKEKAILPGIPEKRTKGVHSCEFGKGTVPSKGSHNISIHLNLIKKCQKLRSGSPEFVEKLNILIKILRKIPIRRSSEEHEIVHKTMKIITGISDQLSDAELKQLSKTVTREYWLKGSTVDASQEFYTVLRGSFRPLTKYYKRTIAGDFVSATAESGGSAKEPQSTSQTLFGIGSCFGTLEPLPPKMQHNVLTIVTEENCDFLKISSTDYLRVKEEVAKREKLAKEELIHACPCYRHWPTVFIFQLAAQLKWRKFPADHVLMKAGELSEYVGFIKSGSCNAYRIIPALVKRPLGKMMKQMKQVLIGQLHPKDSFGEVSVLHQTPSTYTLKTGTPVELGMIDAADIHGLAPEIQLLFEQTVRPSFENVTFDDLKFKYIRKETEKEWEHTKDIILKDALFYNGICPGVGKWIHKHLISNWGEKKNQEDAHVSTYR</sequence>
<dbReference type="Gene3D" id="2.60.120.10">
    <property type="entry name" value="Jelly Rolls"/>
    <property type="match status" value="2"/>
</dbReference>
<dbReference type="SUPFAM" id="SSF51206">
    <property type="entry name" value="cAMP-binding domain-like"/>
    <property type="match status" value="2"/>
</dbReference>
<evidence type="ECO:0000259" key="1">
    <source>
        <dbReference type="PROSITE" id="PS50042"/>
    </source>
</evidence>
<dbReference type="PANTHER" id="PTHR23011:SF32">
    <property type="entry name" value="CYCLIC NUCLEOTIDE-BINDING DOMAIN-CONTAINING PROTEIN 1"/>
    <property type="match status" value="1"/>
</dbReference>
<dbReference type="SMART" id="SM00100">
    <property type="entry name" value="cNMP"/>
    <property type="match status" value="1"/>
</dbReference>
<proteinExistence type="predicted"/>
<dbReference type="CDD" id="cd00038">
    <property type="entry name" value="CAP_ED"/>
    <property type="match status" value="1"/>
</dbReference>
<feature type="domain" description="Cyclic nucleotide-binding" evidence="1">
    <location>
        <begin position="290"/>
        <end position="386"/>
    </location>
</feature>
<dbReference type="PROSITE" id="PS50042">
    <property type="entry name" value="CNMP_BINDING_3"/>
    <property type="match status" value="1"/>
</dbReference>
<protein>
    <recommendedName>
        <fullName evidence="1">Cyclic nucleotide-binding domain-containing protein</fullName>
    </recommendedName>
</protein>
<name>A0AA35KJD2_9SAUR</name>
<gene>
    <name evidence="2" type="ORF">PODLI_1B009431</name>
</gene>
<keyword evidence="3" id="KW-1185">Reference proteome</keyword>
<dbReference type="Proteomes" id="UP001178461">
    <property type="component" value="Chromosome 7"/>
</dbReference>
<dbReference type="InterPro" id="IPR018490">
    <property type="entry name" value="cNMP-bd_dom_sf"/>
</dbReference>
<dbReference type="EMBL" id="OX395132">
    <property type="protein sequence ID" value="CAI5779285.1"/>
    <property type="molecule type" value="Genomic_DNA"/>
</dbReference>
<dbReference type="PANTHER" id="PTHR23011">
    <property type="entry name" value="CYCLIC NUCLEOTIDE-BINDING DOMAIN CONTAINING PROTEIN"/>
    <property type="match status" value="1"/>
</dbReference>
<evidence type="ECO:0000313" key="3">
    <source>
        <dbReference type="Proteomes" id="UP001178461"/>
    </source>
</evidence>
<dbReference type="AlphaFoldDB" id="A0AA35KJD2"/>
<evidence type="ECO:0000313" key="2">
    <source>
        <dbReference type="EMBL" id="CAI5779285.1"/>
    </source>
</evidence>
<organism evidence="2 3">
    <name type="scientific">Podarcis lilfordi</name>
    <name type="common">Lilford's wall lizard</name>
    <dbReference type="NCBI Taxonomy" id="74358"/>
    <lineage>
        <taxon>Eukaryota</taxon>
        <taxon>Metazoa</taxon>
        <taxon>Chordata</taxon>
        <taxon>Craniata</taxon>
        <taxon>Vertebrata</taxon>
        <taxon>Euteleostomi</taxon>
        <taxon>Lepidosauria</taxon>
        <taxon>Squamata</taxon>
        <taxon>Bifurcata</taxon>
        <taxon>Unidentata</taxon>
        <taxon>Episquamata</taxon>
        <taxon>Laterata</taxon>
        <taxon>Lacertibaenia</taxon>
        <taxon>Lacertidae</taxon>
        <taxon>Podarcis</taxon>
    </lineage>
</organism>
<dbReference type="InterPro" id="IPR000595">
    <property type="entry name" value="cNMP-bd_dom"/>
</dbReference>